<dbReference type="RefSeq" id="WP_348944578.1">
    <property type="nucleotide sequence ID" value="NZ_CP157355.1"/>
</dbReference>
<dbReference type="KEGG" id="cmav:ABHF33_14320"/>
<proteinExistence type="inferred from homology"/>
<dbReference type="CDD" id="cd04741">
    <property type="entry name" value="DHOD_1A_like"/>
    <property type="match status" value="1"/>
</dbReference>
<comment type="similarity">
    <text evidence="5">Belongs to the dihydroorotate dehydrogenase family. Type 1 subfamily.</text>
</comment>
<dbReference type="InterPro" id="IPR005720">
    <property type="entry name" value="Dihydroorotate_DH_cat"/>
</dbReference>
<dbReference type="NCBIfam" id="NF002702">
    <property type="entry name" value="PRK02506.1"/>
    <property type="match status" value="1"/>
</dbReference>
<dbReference type="GO" id="GO:0005737">
    <property type="term" value="C:cytoplasm"/>
    <property type="evidence" value="ECO:0007669"/>
    <property type="project" value="UniProtKB-SubCell"/>
</dbReference>
<dbReference type="PANTHER" id="PTHR48109">
    <property type="entry name" value="DIHYDROOROTATE DEHYDROGENASE (QUINONE), MITOCHONDRIAL-RELATED"/>
    <property type="match status" value="1"/>
</dbReference>
<evidence type="ECO:0000256" key="9">
    <source>
        <dbReference type="ARBA" id="ARBA00022630"/>
    </source>
</evidence>
<evidence type="ECO:0000256" key="8">
    <source>
        <dbReference type="ARBA" id="ARBA00022490"/>
    </source>
</evidence>
<dbReference type="AlphaFoldDB" id="A0AAU7F9I3"/>
<dbReference type="Pfam" id="PF01180">
    <property type="entry name" value="DHO_dh"/>
    <property type="match status" value="1"/>
</dbReference>
<accession>A0AAU7F9I3</accession>
<evidence type="ECO:0000313" key="14">
    <source>
        <dbReference type="EMBL" id="XBM00213.1"/>
    </source>
</evidence>
<dbReference type="SUPFAM" id="SSF51395">
    <property type="entry name" value="FMN-linked oxidoreductases"/>
    <property type="match status" value="1"/>
</dbReference>
<keyword evidence="9" id="KW-0285">Flavoprotein</keyword>
<dbReference type="GO" id="GO:0006207">
    <property type="term" value="P:'de novo' pyrimidine nucleobase biosynthetic process"/>
    <property type="evidence" value="ECO:0007669"/>
    <property type="project" value="InterPro"/>
</dbReference>
<keyword evidence="12 14" id="KW-0560">Oxidoreductase</keyword>
<evidence type="ECO:0000256" key="5">
    <source>
        <dbReference type="ARBA" id="ARBA00008008"/>
    </source>
</evidence>
<organism evidence="14">
    <name type="scientific">Chitinibacter mangrovi</name>
    <dbReference type="NCBI Taxonomy" id="3153927"/>
    <lineage>
        <taxon>Bacteria</taxon>
        <taxon>Pseudomonadati</taxon>
        <taxon>Pseudomonadota</taxon>
        <taxon>Betaproteobacteria</taxon>
        <taxon>Neisseriales</taxon>
        <taxon>Chitinibacteraceae</taxon>
        <taxon>Chitinibacter</taxon>
    </lineage>
</organism>
<evidence type="ECO:0000256" key="7">
    <source>
        <dbReference type="ARBA" id="ARBA00011911"/>
    </source>
</evidence>
<evidence type="ECO:0000256" key="1">
    <source>
        <dbReference type="ARBA" id="ARBA00001694"/>
    </source>
</evidence>
<sequence>MADLTTQFLELPVKNPLMNASGVWCSVASQLEALAESAAGAMVSKSCTLHPRDGNPEPRYRVFGHGGPKENKVCSINSMGLPNEGFAYYLRYAQRHDHENKPLFVSISGLTLDDNLTMVDSLKDAVTPAILEVNLSCPNVPGKSQIGYDFDAMDTLLAEVSSGYQRPFGVKLPPYFDMAHFDEAAEILNRYPLVAFVTCINSIGNALVIDLESETTLIKPKDGFGGLGGDYVLPTALANVNAFYRRCSEKTIIGCGGVKSGTEAFLHLLAGATLVQIGTSLYEEGPGIFPRVLDELAAIMDDKGYKTIADFRGKLKTIA</sequence>
<keyword evidence="11" id="KW-0665">Pyrimidine biosynthesis</keyword>
<dbReference type="FunFam" id="3.20.20.70:FF:000027">
    <property type="entry name" value="Dihydropyrimidine dehydrogenase [NADP(+)]"/>
    <property type="match status" value="1"/>
</dbReference>
<feature type="domain" description="Dihydroorotate dehydrogenase catalytic" evidence="13">
    <location>
        <begin position="4"/>
        <end position="300"/>
    </location>
</feature>
<keyword evidence="8" id="KW-0963">Cytoplasm</keyword>
<comment type="subcellular location">
    <subcellularLocation>
        <location evidence="3">Cytoplasm</location>
    </subcellularLocation>
</comment>
<dbReference type="InterPro" id="IPR050074">
    <property type="entry name" value="DHO_dehydrogenase"/>
</dbReference>
<dbReference type="InterPro" id="IPR012135">
    <property type="entry name" value="Dihydroorotate_DH_1_2"/>
</dbReference>
<protein>
    <recommendedName>
        <fullName evidence="7">dihydroorotate oxidase (fumarate)</fullName>
        <ecNumber evidence="7">1.3.98.1</ecNumber>
    </recommendedName>
</protein>
<comment type="pathway">
    <text evidence="4">Pyrimidine metabolism; UMP biosynthesis via de novo pathway.</text>
</comment>
<comment type="cofactor">
    <cofactor evidence="2">
        <name>FMN</name>
        <dbReference type="ChEBI" id="CHEBI:58210"/>
    </cofactor>
</comment>
<gene>
    <name evidence="14" type="ORF">ABHF33_14320</name>
</gene>
<dbReference type="PIRSF" id="PIRSF000164">
    <property type="entry name" value="DHO_oxidase"/>
    <property type="match status" value="1"/>
</dbReference>
<evidence type="ECO:0000256" key="11">
    <source>
        <dbReference type="ARBA" id="ARBA00022975"/>
    </source>
</evidence>
<evidence type="ECO:0000259" key="13">
    <source>
        <dbReference type="Pfam" id="PF01180"/>
    </source>
</evidence>
<dbReference type="PANTHER" id="PTHR48109:SF1">
    <property type="entry name" value="DIHYDROOROTATE DEHYDROGENASE (FUMARATE)"/>
    <property type="match status" value="1"/>
</dbReference>
<dbReference type="GO" id="GO:0006222">
    <property type="term" value="P:UMP biosynthetic process"/>
    <property type="evidence" value="ECO:0007669"/>
    <property type="project" value="InterPro"/>
</dbReference>
<dbReference type="GO" id="GO:1990663">
    <property type="term" value="F:dihydroorotate dehydrogenase (fumarate) activity"/>
    <property type="evidence" value="ECO:0007669"/>
    <property type="project" value="UniProtKB-EC"/>
</dbReference>
<evidence type="ECO:0000256" key="12">
    <source>
        <dbReference type="ARBA" id="ARBA00023002"/>
    </source>
</evidence>
<dbReference type="PROSITE" id="PS00912">
    <property type="entry name" value="DHODEHASE_2"/>
    <property type="match status" value="1"/>
</dbReference>
<comment type="subunit">
    <text evidence="6">Homodimer.</text>
</comment>
<evidence type="ECO:0000256" key="3">
    <source>
        <dbReference type="ARBA" id="ARBA00004496"/>
    </source>
</evidence>
<evidence type="ECO:0000256" key="2">
    <source>
        <dbReference type="ARBA" id="ARBA00001917"/>
    </source>
</evidence>
<evidence type="ECO:0000256" key="10">
    <source>
        <dbReference type="ARBA" id="ARBA00022643"/>
    </source>
</evidence>
<reference evidence="14" key="1">
    <citation type="submission" date="2024-05" db="EMBL/GenBank/DDBJ databases">
        <authorList>
            <person name="Yang L."/>
            <person name="Pan L."/>
        </authorList>
    </citation>
    <scope>NUCLEOTIDE SEQUENCE</scope>
    <source>
        <strain evidence="14">FCG-7</strain>
    </source>
</reference>
<dbReference type="InterPro" id="IPR033886">
    <property type="entry name" value="DHOD_1A"/>
</dbReference>
<name>A0AAU7F9I3_9NEIS</name>
<dbReference type="EC" id="1.3.98.1" evidence="7"/>
<keyword evidence="10" id="KW-0288">FMN</keyword>
<evidence type="ECO:0000256" key="4">
    <source>
        <dbReference type="ARBA" id="ARBA00004725"/>
    </source>
</evidence>
<dbReference type="Gene3D" id="3.20.20.70">
    <property type="entry name" value="Aldolase class I"/>
    <property type="match status" value="1"/>
</dbReference>
<dbReference type="EMBL" id="CP157355">
    <property type="protein sequence ID" value="XBM00213.1"/>
    <property type="molecule type" value="Genomic_DNA"/>
</dbReference>
<dbReference type="InterPro" id="IPR001295">
    <property type="entry name" value="Dihydroorotate_DH_CS"/>
</dbReference>
<evidence type="ECO:0000256" key="6">
    <source>
        <dbReference type="ARBA" id="ARBA00011738"/>
    </source>
</evidence>
<dbReference type="InterPro" id="IPR013785">
    <property type="entry name" value="Aldolase_TIM"/>
</dbReference>
<comment type="catalytic activity">
    <reaction evidence="1">
        <text>(S)-dihydroorotate + fumarate = orotate + succinate</text>
        <dbReference type="Rhea" id="RHEA:30059"/>
        <dbReference type="ChEBI" id="CHEBI:29806"/>
        <dbReference type="ChEBI" id="CHEBI:30031"/>
        <dbReference type="ChEBI" id="CHEBI:30839"/>
        <dbReference type="ChEBI" id="CHEBI:30864"/>
        <dbReference type="EC" id="1.3.98.1"/>
    </reaction>
</comment>